<dbReference type="SUPFAM" id="SSF46458">
    <property type="entry name" value="Globin-like"/>
    <property type="match status" value="1"/>
</dbReference>
<comment type="cofactor">
    <cofactor evidence="1">
        <name>heme</name>
        <dbReference type="ChEBI" id="CHEBI:30413"/>
    </cofactor>
</comment>
<keyword evidence="2" id="KW-0813">Transport</keyword>
<evidence type="ECO:0000256" key="4">
    <source>
        <dbReference type="ARBA" id="ARBA00022723"/>
    </source>
</evidence>
<dbReference type="GO" id="GO:0046872">
    <property type="term" value="F:metal ion binding"/>
    <property type="evidence" value="ECO:0007669"/>
    <property type="project" value="UniProtKB-KW"/>
</dbReference>
<dbReference type="PANTHER" id="PTHR47366">
    <property type="entry name" value="TWO-ON-TWO HEMOGLOBIN-3"/>
    <property type="match status" value="1"/>
</dbReference>
<evidence type="ECO:0000313" key="8">
    <source>
        <dbReference type="Proteomes" id="UP000198790"/>
    </source>
</evidence>
<dbReference type="InterPro" id="IPR012292">
    <property type="entry name" value="Globin/Proto"/>
</dbReference>
<dbReference type="GO" id="GO:0019825">
    <property type="term" value="F:oxygen binding"/>
    <property type="evidence" value="ECO:0007669"/>
    <property type="project" value="InterPro"/>
</dbReference>
<dbReference type="Gene3D" id="1.10.490.10">
    <property type="entry name" value="Globins"/>
    <property type="match status" value="1"/>
</dbReference>
<dbReference type="PROSITE" id="PS01213">
    <property type="entry name" value="GLOBIN_FAM_2"/>
    <property type="match status" value="1"/>
</dbReference>
<keyword evidence="3" id="KW-0349">Heme</keyword>
<keyword evidence="5" id="KW-0408">Iron</keyword>
<dbReference type="RefSeq" id="WP_092899918.1">
    <property type="nucleotide sequence ID" value="NZ_FOKK01000017.1"/>
</dbReference>
<evidence type="ECO:0000256" key="3">
    <source>
        <dbReference type="ARBA" id="ARBA00022617"/>
    </source>
</evidence>
<evidence type="ECO:0000256" key="2">
    <source>
        <dbReference type="ARBA" id="ARBA00022448"/>
    </source>
</evidence>
<protein>
    <submittedName>
        <fullName evidence="7">Hemoglobin</fullName>
    </submittedName>
</protein>
<dbReference type="AlphaFoldDB" id="A0A1I1BX23"/>
<dbReference type="InterPro" id="IPR009050">
    <property type="entry name" value="Globin-like_sf"/>
</dbReference>
<name>A0A1I1BX23_9BACT</name>
<evidence type="ECO:0000256" key="5">
    <source>
        <dbReference type="ARBA" id="ARBA00023004"/>
    </source>
</evidence>
<dbReference type="InterPro" id="IPR001486">
    <property type="entry name" value="Hemoglobin_trunc"/>
</dbReference>
<sequence>MNTSQTIYDLIGEEKIRLLTYYFYQEVSKNEALKKLYPDDLAPAEERLFLFLLQVFGGPETYSEQRGHPRLRMRHAKWKIDAAMRDHWMNSMLVALDQVELETNIKEAMMSYFVKAANHMINHE</sequence>
<accession>A0A1I1BX23</accession>
<organism evidence="7 8">
    <name type="scientific">Algoriphagus aquimarinus</name>
    <dbReference type="NCBI Taxonomy" id="237018"/>
    <lineage>
        <taxon>Bacteria</taxon>
        <taxon>Pseudomonadati</taxon>
        <taxon>Bacteroidota</taxon>
        <taxon>Cytophagia</taxon>
        <taxon>Cytophagales</taxon>
        <taxon>Cyclobacteriaceae</taxon>
        <taxon>Algoriphagus</taxon>
    </lineage>
</organism>
<comment type="similarity">
    <text evidence="6">Belongs to the truncated hemoglobin family. Group II subfamily.</text>
</comment>
<dbReference type="CDD" id="cd08917">
    <property type="entry name" value="TrHb2_O"/>
    <property type="match status" value="1"/>
</dbReference>
<keyword evidence="4" id="KW-0479">Metal-binding</keyword>
<proteinExistence type="inferred from homology"/>
<dbReference type="GO" id="GO:0020037">
    <property type="term" value="F:heme binding"/>
    <property type="evidence" value="ECO:0007669"/>
    <property type="project" value="InterPro"/>
</dbReference>
<reference evidence="7 8" key="1">
    <citation type="submission" date="2016-10" db="EMBL/GenBank/DDBJ databases">
        <authorList>
            <person name="de Groot N.N."/>
        </authorList>
    </citation>
    <scope>NUCLEOTIDE SEQUENCE [LARGE SCALE GENOMIC DNA]</scope>
    <source>
        <strain evidence="7 8">DSM 23399</strain>
    </source>
</reference>
<dbReference type="PANTHER" id="PTHR47366:SF1">
    <property type="entry name" value="TWO-ON-TWO HEMOGLOBIN-3"/>
    <property type="match status" value="1"/>
</dbReference>
<dbReference type="Proteomes" id="UP000198790">
    <property type="component" value="Unassembled WGS sequence"/>
</dbReference>
<dbReference type="EMBL" id="FOKK01000017">
    <property type="protein sequence ID" value="SFB53188.1"/>
    <property type="molecule type" value="Genomic_DNA"/>
</dbReference>
<dbReference type="InterPro" id="IPR044203">
    <property type="entry name" value="GlbO/GLB3-like"/>
</dbReference>
<keyword evidence="8" id="KW-1185">Reference proteome</keyword>
<dbReference type="OrthoDB" id="9790913at2"/>
<gene>
    <name evidence="7" type="ORF">SAMN04489723_1178</name>
</gene>
<evidence type="ECO:0000256" key="1">
    <source>
        <dbReference type="ARBA" id="ARBA00001971"/>
    </source>
</evidence>
<dbReference type="Pfam" id="PF01152">
    <property type="entry name" value="Bac_globin"/>
    <property type="match status" value="1"/>
</dbReference>
<dbReference type="InterPro" id="IPR019795">
    <property type="entry name" value="Globin_bac-like_CS"/>
</dbReference>
<dbReference type="STRING" id="237018.SAMN04489723_1178"/>
<evidence type="ECO:0000313" key="7">
    <source>
        <dbReference type="EMBL" id="SFB53188.1"/>
    </source>
</evidence>
<evidence type="ECO:0000256" key="6">
    <source>
        <dbReference type="ARBA" id="ARBA00034496"/>
    </source>
</evidence>
<dbReference type="GO" id="GO:0005344">
    <property type="term" value="F:oxygen carrier activity"/>
    <property type="evidence" value="ECO:0007669"/>
    <property type="project" value="InterPro"/>
</dbReference>